<dbReference type="Proteomes" id="UP001379235">
    <property type="component" value="Unassembled WGS sequence"/>
</dbReference>
<evidence type="ECO:0008006" key="4">
    <source>
        <dbReference type="Google" id="ProtNLM"/>
    </source>
</evidence>
<organism evidence="2 3">
    <name type="scientific">Novosphingobium aquae</name>
    <dbReference type="NCBI Taxonomy" id="3133435"/>
    <lineage>
        <taxon>Bacteria</taxon>
        <taxon>Pseudomonadati</taxon>
        <taxon>Pseudomonadota</taxon>
        <taxon>Alphaproteobacteria</taxon>
        <taxon>Sphingomonadales</taxon>
        <taxon>Sphingomonadaceae</taxon>
        <taxon>Novosphingobium</taxon>
    </lineage>
</organism>
<keyword evidence="1" id="KW-0472">Membrane</keyword>
<comment type="caution">
    <text evidence="2">The sequence shown here is derived from an EMBL/GenBank/DDBJ whole genome shotgun (WGS) entry which is preliminary data.</text>
</comment>
<keyword evidence="3" id="KW-1185">Reference proteome</keyword>
<evidence type="ECO:0000256" key="1">
    <source>
        <dbReference type="SAM" id="Phobius"/>
    </source>
</evidence>
<gene>
    <name evidence="2" type="ORF">WG900_12180</name>
</gene>
<dbReference type="RefSeq" id="WP_339967444.1">
    <property type="nucleotide sequence ID" value="NZ_JBBHJY010000006.1"/>
</dbReference>
<sequence>MSGGPSAIAGSAASHVGRDWEQLRKAGDIQFAPVDYKPKPPPEPPAWLQAIMDFLEKLLSPLGKLLGLNTTALLWIMGLVIGACVLLLVWRIVAPLIEARRVAKAAEVPDEWTPDRTAAQALLEDADRLAAEGRFDEATHLLLQRSVDQIARARPGLLHPATTAREIAGNGALPDRARAAFSAIAVRVERSFFALIPLGADDWQAARTAYADFALAEISA</sequence>
<accession>A0ABU8SAU5</accession>
<keyword evidence="1" id="KW-0812">Transmembrane</keyword>
<evidence type="ECO:0000313" key="2">
    <source>
        <dbReference type="EMBL" id="MEJ6010671.1"/>
    </source>
</evidence>
<protein>
    <recommendedName>
        <fullName evidence="4">DUF4129 domain-containing protein</fullName>
    </recommendedName>
</protein>
<reference evidence="2 3" key="1">
    <citation type="submission" date="2024-03" db="EMBL/GenBank/DDBJ databases">
        <authorList>
            <person name="Jo J.-H."/>
        </authorList>
    </citation>
    <scope>NUCLEOTIDE SEQUENCE [LARGE SCALE GENOMIC DNA]</scope>
    <source>
        <strain evidence="2 3">AS3R-12</strain>
    </source>
</reference>
<name>A0ABU8SAU5_9SPHN</name>
<keyword evidence="1" id="KW-1133">Transmembrane helix</keyword>
<feature type="transmembrane region" description="Helical" evidence="1">
    <location>
        <begin position="72"/>
        <end position="94"/>
    </location>
</feature>
<proteinExistence type="predicted"/>
<dbReference type="EMBL" id="JBBHJY010000006">
    <property type="protein sequence ID" value="MEJ6010671.1"/>
    <property type="molecule type" value="Genomic_DNA"/>
</dbReference>
<evidence type="ECO:0000313" key="3">
    <source>
        <dbReference type="Proteomes" id="UP001379235"/>
    </source>
</evidence>